<keyword evidence="2" id="KW-1185">Reference proteome</keyword>
<dbReference type="Proteomes" id="UP000256405">
    <property type="component" value="Unassembled WGS sequence"/>
</dbReference>
<accession>A0A3E0D6F4</accession>
<name>A0A3E0D6F4_9BACT</name>
<dbReference type="EMBL" id="QUNF01000043">
    <property type="protein sequence ID" value="REG77511.1"/>
    <property type="molecule type" value="Genomic_DNA"/>
</dbReference>
<gene>
    <name evidence="1" type="ORF">C8N25_14311</name>
</gene>
<dbReference type="RefSeq" id="WP_169714504.1">
    <property type="nucleotide sequence ID" value="NZ_MSSW01000100.1"/>
</dbReference>
<evidence type="ECO:0000313" key="2">
    <source>
        <dbReference type="Proteomes" id="UP000256405"/>
    </source>
</evidence>
<comment type="caution">
    <text evidence="1">The sequence shown here is derived from an EMBL/GenBank/DDBJ whole genome shotgun (WGS) entry which is preliminary data.</text>
</comment>
<sequence length="54" mass="6087">MKETDFTPYVLPSLRRLKIVSSRGIGAMICFLVPEQIGITAVDRLYPLKPKNPI</sequence>
<protein>
    <submittedName>
        <fullName evidence="1">Uncharacterized protein</fullName>
    </submittedName>
</protein>
<proteinExistence type="predicted"/>
<evidence type="ECO:0000313" key="1">
    <source>
        <dbReference type="EMBL" id="REG77511.1"/>
    </source>
</evidence>
<dbReference type="AlphaFoldDB" id="A0A3E0D6F4"/>
<reference evidence="1 2" key="1">
    <citation type="submission" date="2018-08" db="EMBL/GenBank/DDBJ databases">
        <title>Genomic Encyclopedia of Archaeal and Bacterial Type Strains, Phase II (KMG-II): from individual species to whole genera.</title>
        <authorList>
            <person name="Goeker M."/>
        </authorList>
    </citation>
    <scope>NUCLEOTIDE SEQUENCE [LARGE SCALE GENOMIC DNA]</scope>
    <source>
        <strain evidence="1 2">DSM 15986</strain>
    </source>
</reference>
<organism evidence="1 2">
    <name type="scientific">Algoriphagus antarcticus</name>
    <dbReference type="NCBI Taxonomy" id="238540"/>
    <lineage>
        <taxon>Bacteria</taxon>
        <taxon>Pseudomonadati</taxon>
        <taxon>Bacteroidota</taxon>
        <taxon>Cytophagia</taxon>
        <taxon>Cytophagales</taxon>
        <taxon>Cyclobacteriaceae</taxon>
        <taxon>Algoriphagus</taxon>
    </lineage>
</organism>